<protein>
    <submittedName>
        <fullName evidence="2">Uncharacterized protein</fullName>
    </submittedName>
</protein>
<accession>A0A1I1F604</accession>
<keyword evidence="1" id="KW-0812">Transmembrane</keyword>
<feature type="transmembrane region" description="Helical" evidence="1">
    <location>
        <begin position="41"/>
        <end position="63"/>
    </location>
</feature>
<dbReference type="AlphaFoldDB" id="A0A1I1F604"/>
<name>A0A1I1F604_RUMAL</name>
<keyword evidence="1" id="KW-0472">Membrane</keyword>
<evidence type="ECO:0000313" key="2">
    <source>
        <dbReference type="EMBL" id="SFB94825.1"/>
    </source>
</evidence>
<reference evidence="2 3" key="1">
    <citation type="submission" date="2016-10" db="EMBL/GenBank/DDBJ databases">
        <authorList>
            <person name="de Groot N.N."/>
        </authorList>
    </citation>
    <scope>NUCLEOTIDE SEQUENCE [LARGE SCALE GENOMIC DNA]</scope>
    <source>
        <strain evidence="2 3">AR67</strain>
    </source>
</reference>
<organism evidence="2 3">
    <name type="scientific">Ruminococcus albus</name>
    <dbReference type="NCBI Taxonomy" id="1264"/>
    <lineage>
        <taxon>Bacteria</taxon>
        <taxon>Bacillati</taxon>
        <taxon>Bacillota</taxon>
        <taxon>Clostridia</taxon>
        <taxon>Eubacteriales</taxon>
        <taxon>Oscillospiraceae</taxon>
        <taxon>Ruminococcus</taxon>
    </lineage>
</organism>
<evidence type="ECO:0000313" key="3">
    <source>
        <dbReference type="Proteomes" id="UP000182192"/>
    </source>
</evidence>
<proteinExistence type="predicted"/>
<evidence type="ECO:0000256" key="1">
    <source>
        <dbReference type="SAM" id="Phobius"/>
    </source>
</evidence>
<dbReference type="EMBL" id="FOKQ01000005">
    <property type="protein sequence ID" value="SFB94825.1"/>
    <property type="molecule type" value="Genomic_DNA"/>
</dbReference>
<keyword evidence="1" id="KW-1133">Transmembrane helix</keyword>
<dbReference type="Proteomes" id="UP000182192">
    <property type="component" value="Unassembled WGS sequence"/>
</dbReference>
<feature type="transmembrane region" description="Helical" evidence="1">
    <location>
        <begin position="6"/>
        <end position="21"/>
    </location>
</feature>
<sequence>MKYWIFFIIFGLLNICTLTEYKRNSKRYKESSDERIKKILLLNVISMIAGITATVLCLIFAVYDKF</sequence>
<gene>
    <name evidence="2" type="ORF">SAMN02910406_00883</name>
</gene>